<dbReference type="GO" id="GO:0005509">
    <property type="term" value="F:calcium ion binding"/>
    <property type="evidence" value="ECO:0007669"/>
    <property type="project" value="TreeGrafter"/>
</dbReference>
<dbReference type="GO" id="GO:0047498">
    <property type="term" value="F:calcium-dependent phospholipase A2 activity"/>
    <property type="evidence" value="ECO:0007669"/>
    <property type="project" value="TreeGrafter"/>
</dbReference>
<evidence type="ECO:0000256" key="3">
    <source>
        <dbReference type="PROSITE-ProRule" id="PRU00555"/>
    </source>
</evidence>
<dbReference type="GO" id="GO:0005635">
    <property type="term" value="C:nuclear envelope"/>
    <property type="evidence" value="ECO:0007669"/>
    <property type="project" value="TreeGrafter"/>
</dbReference>
<dbReference type="GO" id="GO:0005654">
    <property type="term" value="C:nucleoplasm"/>
    <property type="evidence" value="ECO:0007669"/>
    <property type="project" value="TreeGrafter"/>
</dbReference>
<dbReference type="KEGG" id="nss:113426288"/>
<protein>
    <submittedName>
        <fullName evidence="6">Cytosolic phospholipase A2 gamma</fullName>
    </submittedName>
</protein>
<dbReference type="PANTHER" id="PTHR10728:SF39">
    <property type="entry name" value="CYTOSOLIC PHOSPHOLIPASE A2 GAMMA"/>
    <property type="match status" value="1"/>
</dbReference>
<organism evidence="5 6">
    <name type="scientific">Notechis scutatus</name>
    <name type="common">mainland tiger snake</name>
    <dbReference type="NCBI Taxonomy" id="8663"/>
    <lineage>
        <taxon>Eukaryota</taxon>
        <taxon>Metazoa</taxon>
        <taxon>Chordata</taxon>
        <taxon>Craniata</taxon>
        <taxon>Vertebrata</taxon>
        <taxon>Euteleostomi</taxon>
        <taxon>Lepidosauria</taxon>
        <taxon>Squamata</taxon>
        <taxon>Bifurcata</taxon>
        <taxon>Unidentata</taxon>
        <taxon>Episquamata</taxon>
        <taxon>Toxicofera</taxon>
        <taxon>Serpentes</taxon>
        <taxon>Colubroidea</taxon>
        <taxon>Elapidae</taxon>
        <taxon>Hydrophiinae</taxon>
        <taxon>Notechis</taxon>
    </lineage>
</organism>
<evidence type="ECO:0000259" key="4">
    <source>
        <dbReference type="PROSITE" id="PS51210"/>
    </source>
</evidence>
<name>A0A6J1VN06_9SAUR</name>
<proteinExistence type="predicted"/>
<keyword evidence="2 3" id="KW-0443">Lipid metabolism</keyword>
<keyword evidence="3" id="KW-0442">Lipid degradation</keyword>
<dbReference type="PANTHER" id="PTHR10728">
    <property type="entry name" value="CYTOSOLIC PHOSPHOLIPASE A2"/>
    <property type="match status" value="1"/>
</dbReference>
<evidence type="ECO:0000256" key="2">
    <source>
        <dbReference type="ARBA" id="ARBA00023098"/>
    </source>
</evidence>
<dbReference type="Gene3D" id="3.40.1090.10">
    <property type="entry name" value="Cytosolic phospholipase A2 catalytic domain"/>
    <property type="match status" value="1"/>
</dbReference>
<dbReference type="Pfam" id="PF01735">
    <property type="entry name" value="PLA2_B"/>
    <property type="match status" value="1"/>
</dbReference>
<dbReference type="GO" id="GO:0005829">
    <property type="term" value="C:cytosol"/>
    <property type="evidence" value="ECO:0007669"/>
    <property type="project" value="TreeGrafter"/>
</dbReference>
<dbReference type="SUPFAM" id="SSF52151">
    <property type="entry name" value="FabD/lysophospholipase-like"/>
    <property type="match status" value="1"/>
</dbReference>
<dbReference type="GO" id="GO:0005544">
    <property type="term" value="F:calcium-dependent phospholipid binding"/>
    <property type="evidence" value="ECO:0007669"/>
    <property type="project" value="TreeGrafter"/>
</dbReference>
<evidence type="ECO:0000313" key="6">
    <source>
        <dbReference type="RefSeq" id="XP_026544436.1"/>
    </source>
</evidence>
<dbReference type="SMART" id="SM00022">
    <property type="entry name" value="PLAc"/>
    <property type="match status" value="1"/>
</dbReference>
<dbReference type="RefSeq" id="XP_026544436.1">
    <property type="nucleotide sequence ID" value="XM_026688651.1"/>
</dbReference>
<keyword evidence="1 3" id="KW-0378">Hydrolase</keyword>
<dbReference type="Proteomes" id="UP000504612">
    <property type="component" value="Unplaced"/>
</dbReference>
<keyword evidence="5" id="KW-1185">Reference proteome</keyword>
<feature type="domain" description="PLA2c" evidence="4">
    <location>
        <begin position="12"/>
        <end position="475"/>
    </location>
</feature>
<evidence type="ECO:0000313" key="5">
    <source>
        <dbReference type="Proteomes" id="UP000504612"/>
    </source>
</evidence>
<reference evidence="6" key="1">
    <citation type="submission" date="2025-08" db="UniProtKB">
        <authorList>
            <consortium name="RefSeq"/>
        </authorList>
    </citation>
    <scope>IDENTIFICATION</scope>
</reference>
<dbReference type="CTD" id="8605"/>
<dbReference type="AlphaFoldDB" id="A0A6J1VN06"/>
<gene>
    <name evidence="6" type="primary">PLA2G4C</name>
</gene>
<dbReference type="GeneID" id="113426288"/>
<accession>A0A6J1VN06</accession>
<evidence type="ECO:0000256" key="1">
    <source>
        <dbReference type="ARBA" id="ARBA00022801"/>
    </source>
</evidence>
<dbReference type="GO" id="GO:0046475">
    <property type="term" value="P:glycerophospholipid catabolic process"/>
    <property type="evidence" value="ECO:0007669"/>
    <property type="project" value="TreeGrafter"/>
</dbReference>
<sequence>MVEHGELLYPSLTRVSSHLIRISRDISNHEKQIVEARKCSVKKGLQKFNIECSMNSEANEPYELQLGFGGTSTLDKVGSGGGLRAMIALQGILGELQEQHLLDIVMYLCGVSGSTWCMSYIYEHEEWGKQLSSLEDKLCHKLVNPHRDWNKALKSLVESSKDDTYSLTDFWGIVVVYIIMHELDDHHLSDEQKICKNGIVPYPIYAAVDATKLDAAANQIHSDIWFEFTPHEAGFFNPGEFVDVTFLGSKFENGELKEKKNEMKMTYLRGLWGSAVANFKEDMTVLIGIWDIIKCMYKTLTCILKWKWGNIYTYKYIDLKDKNLTDKTDIQLADASIVINSAYPLILRPERKVELILSFDFSDGDPFETIKKTNQYCEENKLPFPEIDAQNLDKDKDNPGDCYIFKGNGCPTVMHFPLFNKVNCGGNISDWRNRYKTFSLSYPEQDIKNLLEATKKNVKNNTKNILQMLKAVANP</sequence>
<dbReference type="InterPro" id="IPR016035">
    <property type="entry name" value="Acyl_Trfase/lysoPLipase"/>
</dbReference>
<dbReference type="InterPro" id="IPR002642">
    <property type="entry name" value="LysoPLipase_cat_dom"/>
</dbReference>
<dbReference type="PROSITE" id="PS51210">
    <property type="entry name" value="PLA2C"/>
    <property type="match status" value="1"/>
</dbReference>